<evidence type="ECO:0000259" key="1">
    <source>
        <dbReference type="SMART" id="SM00871"/>
    </source>
</evidence>
<organism evidence="2 3">
    <name type="scientific">Candidatus Kapaibacterium thiocyanatum</name>
    <dbReference type="NCBI Taxonomy" id="1895771"/>
    <lineage>
        <taxon>Bacteria</taxon>
        <taxon>Pseudomonadati</taxon>
        <taxon>Candidatus Kapaibacteriota</taxon>
        <taxon>Candidatus Kapaibacteriia</taxon>
        <taxon>Candidatus Kapaibacteriales</taxon>
        <taxon>Candidatus Kapaibacteriaceae</taxon>
        <taxon>Candidatus Kapaibacterium</taxon>
    </lineage>
</organism>
<dbReference type="STRING" id="1895771.BGO89_12995"/>
<dbReference type="Pfam" id="PF14526">
    <property type="entry name" value="Cass2"/>
    <property type="match status" value="1"/>
</dbReference>
<proteinExistence type="predicted"/>
<reference evidence="2 3" key="1">
    <citation type="submission" date="2016-09" db="EMBL/GenBank/DDBJ databases">
        <title>Genome-resolved meta-omics ties microbial dynamics to process performance in biotechnology for thiocyanate degradation.</title>
        <authorList>
            <person name="Kantor R.S."/>
            <person name="Huddy R.J."/>
            <person name="Iyer R."/>
            <person name="Thomas B.C."/>
            <person name="Brown C.T."/>
            <person name="Anantharaman K."/>
            <person name="Tringe S."/>
            <person name="Hettich R.L."/>
            <person name="Harrison S.T."/>
            <person name="Banfield J.F."/>
        </authorList>
    </citation>
    <scope>NUCLEOTIDE SEQUENCE [LARGE SCALE GENOMIC DNA]</scope>
    <source>
        <strain evidence="2">59-99</strain>
    </source>
</reference>
<dbReference type="InterPro" id="IPR053182">
    <property type="entry name" value="YobU-like_regulator"/>
</dbReference>
<protein>
    <recommendedName>
        <fullName evidence="1">AraC effector-binding domain-containing protein</fullName>
    </recommendedName>
</protein>
<dbReference type="SUPFAM" id="SSF55136">
    <property type="entry name" value="Probable bacterial effector-binding domain"/>
    <property type="match status" value="1"/>
</dbReference>
<dbReference type="SMART" id="SM00871">
    <property type="entry name" value="AraC_E_bind"/>
    <property type="match status" value="1"/>
</dbReference>
<sequence length="156" mass="17434">MTPSFVTIESFKVTGPNVRTDLATELNPDTGRLKPMWTRFLEENVMATIPNQVDGSTVYGVYSDYQSDQNGPYTATAGLRVSADVGNVPDLHTVVVNGGDYLVFEAEGPIPDVVGKVWREIWAYFESGADYRRRYSTDFERYANTDSVAVYISVER</sequence>
<dbReference type="InterPro" id="IPR029441">
    <property type="entry name" value="Cass2"/>
</dbReference>
<dbReference type="EMBL" id="MKVH01000025">
    <property type="protein sequence ID" value="OJX56250.1"/>
    <property type="molecule type" value="Genomic_DNA"/>
</dbReference>
<dbReference type="PANTHER" id="PTHR36444">
    <property type="entry name" value="TRANSCRIPTIONAL REGULATOR PROTEIN YOBU-RELATED"/>
    <property type="match status" value="1"/>
</dbReference>
<dbReference type="InterPro" id="IPR011256">
    <property type="entry name" value="Reg_factor_effector_dom_sf"/>
</dbReference>
<dbReference type="Gene3D" id="3.20.80.10">
    <property type="entry name" value="Regulatory factor, effector binding domain"/>
    <property type="match status" value="1"/>
</dbReference>
<name>A0A1M3KV41_9BACT</name>
<feature type="domain" description="AraC effector-binding" evidence="1">
    <location>
        <begin position="1"/>
        <end position="155"/>
    </location>
</feature>
<evidence type="ECO:0000313" key="3">
    <source>
        <dbReference type="Proteomes" id="UP000184233"/>
    </source>
</evidence>
<comment type="caution">
    <text evidence="2">The sequence shown here is derived from an EMBL/GenBank/DDBJ whole genome shotgun (WGS) entry which is preliminary data.</text>
</comment>
<gene>
    <name evidence="2" type="ORF">BGO89_12995</name>
</gene>
<accession>A0A1M3KV41</accession>
<dbReference type="InterPro" id="IPR010499">
    <property type="entry name" value="AraC_E-bd"/>
</dbReference>
<dbReference type="Proteomes" id="UP000184233">
    <property type="component" value="Unassembled WGS sequence"/>
</dbReference>
<evidence type="ECO:0000313" key="2">
    <source>
        <dbReference type="EMBL" id="OJX56250.1"/>
    </source>
</evidence>
<dbReference type="AlphaFoldDB" id="A0A1M3KV41"/>
<dbReference type="PANTHER" id="PTHR36444:SF2">
    <property type="entry name" value="TRANSCRIPTIONAL REGULATOR PROTEIN YOBU-RELATED"/>
    <property type="match status" value="1"/>
</dbReference>